<comment type="similarity">
    <text evidence="1">Belongs to the GST superfamily.</text>
</comment>
<dbReference type="SFLD" id="SFLDG01151">
    <property type="entry name" value="Main.2:_Nu-like"/>
    <property type="match status" value="1"/>
</dbReference>
<name>A0A371RHI8_9PROT</name>
<dbReference type="CDD" id="cd03048">
    <property type="entry name" value="GST_N_Ure2p_like"/>
    <property type="match status" value="1"/>
</dbReference>
<dbReference type="PANTHER" id="PTHR44051:SF19">
    <property type="entry name" value="DISULFIDE-BOND OXIDOREDUCTASE YFCG"/>
    <property type="match status" value="1"/>
</dbReference>
<protein>
    <submittedName>
        <fullName evidence="4">Glutathione S-transferase family protein</fullName>
    </submittedName>
</protein>
<dbReference type="InterPro" id="IPR004045">
    <property type="entry name" value="Glutathione_S-Trfase_N"/>
</dbReference>
<dbReference type="PROSITE" id="PS50405">
    <property type="entry name" value="GST_CTER"/>
    <property type="match status" value="1"/>
</dbReference>
<organism evidence="4 5">
    <name type="scientific">Parvularcula marina</name>
    <dbReference type="NCBI Taxonomy" id="2292771"/>
    <lineage>
        <taxon>Bacteria</taxon>
        <taxon>Pseudomonadati</taxon>
        <taxon>Pseudomonadota</taxon>
        <taxon>Alphaproteobacteria</taxon>
        <taxon>Parvularculales</taxon>
        <taxon>Parvularculaceae</taxon>
        <taxon>Parvularcula</taxon>
    </lineage>
</organism>
<keyword evidence="4" id="KW-0808">Transferase</keyword>
<feature type="domain" description="GST C-terminal" evidence="3">
    <location>
        <begin position="92"/>
        <end position="215"/>
    </location>
</feature>
<dbReference type="SFLD" id="SFLDG00358">
    <property type="entry name" value="Main_(cytGST)"/>
    <property type="match status" value="1"/>
</dbReference>
<keyword evidence="5" id="KW-1185">Reference proteome</keyword>
<reference evidence="4 5" key="1">
    <citation type="submission" date="2018-08" db="EMBL/GenBank/DDBJ databases">
        <title>Parvularcula sp. SM1705, isolated from surface water of the South Sea China.</title>
        <authorList>
            <person name="Sun L."/>
        </authorList>
    </citation>
    <scope>NUCLEOTIDE SEQUENCE [LARGE SCALE GENOMIC DNA]</scope>
    <source>
        <strain evidence="4 5">SM1705</strain>
    </source>
</reference>
<dbReference type="InterPro" id="IPR010987">
    <property type="entry name" value="Glutathione-S-Trfase_C-like"/>
</dbReference>
<dbReference type="CDD" id="cd10291">
    <property type="entry name" value="GST_C_YfcG_like"/>
    <property type="match status" value="1"/>
</dbReference>
<evidence type="ECO:0000313" key="5">
    <source>
        <dbReference type="Proteomes" id="UP000264589"/>
    </source>
</evidence>
<gene>
    <name evidence="4" type="ORF">DX908_06115</name>
</gene>
<dbReference type="Pfam" id="PF02798">
    <property type="entry name" value="GST_N"/>
    <property type="match status" value="1"/>
</dbReference>
<feature type="domain" description="GST N-terminal" evidence="2">
    <location>
        <begin position="2"/>
        <end position="89"/>
    </location>
</feature>
<dbReference type="SUPFAM" id="SSF52833">
    <property type="entry name" value="Thioredoxin-like"/>
    <property type="match status" value="1"/>
</dbReference>
<dbReference type="InterPro" id="IPR040079">
    <property type="entry name" value="Glutathione_S-Trfase"/>
</dbReference>
<dbReference type="SFLD" id="SFLDS00019">
    <property type="entry name" value="Glutathione_Transferase_(cytos"/>
    <property type="match status" value="1"/>
</dbReference>
<dbReference type="InterPro" id="IPR036249">
    <property type="entry name" value="Thioredoxin-like_sf"/>
</dbReference>
<evidence type="ECO:0000313" key="4">
    <source>
        <dbReference type="EMBL" id="RFB04895.1"/>
    </source>
</evidence>
<dbReference type="PANTHER" id="PTHR44051">
    <property type="entry name" value="GLUTATHIONE S-TRANSFERASE-RELATED"/>
    <property type="match status" value="1"/>
</dbReference>
<dbReference type="FunCoup" id="A0A371RHI8">
    <property type="interactions" value="216"/>
</dbReference>
<evidence type="ECO:0000256" key="1">
    <source>
        <dbReference type="RuleBase" id="RU003494"/>
    </source>
</evidence>
<evidence type="ECO:0000259" key="3">
    <source>
        <dbReference type="PROSITE" id="PS50405"/>
    </source>
</evidence>
<dbReference type="AlphaFoldDB" id="A0A371RHI8"/>
<evidence type="ECO:0000259" key="2">
    <source>
        <dbReference type="PROSITE" id="PS50404"/>
    </source>
</evidence>
<dbReference type="Gene3D" id="3.40.30.10">
    <property type="entry name" value="Glutaredoxin"/>
    <property type="match status" value="1"/>
</dbReference>
<dbReference type="InterPro" id="IPR036282">
    <property type="entry name" value="Glutathione-S-Trfase_C_sf"/>
</dbReference>
<dbReference type="RefSeq" id="WP_116391526.1">
    <property type="nucleotide sequence ID" value="NZ_CAXQPM010000032.1"/>
</dbReference>
<dbReference type="Pfam" id="PF00043">
    <property type="entry name" value="GST_C"/>
    <property type="match status" value="1"/>
</dbReference>
<dbReference type="SUPFAM" id="SSF47616">
    <property type="entry name" value="GST C-terminal domain-like"/>
    <property type="match status" value="1"/>
</dbReference>
<dbReference type="PROSITE" id="PS50404">
    <property type="entry name" value="GST_NTER"/>
    <property type="match status" value="1"/>
</dbReference>
<comment type="caution">
    <text evidence="4">The sequence shown here is derived from an EMBL/GenBank/DDBJ whole genome shotgun (WGS) entry which is preliminary data.</text>
</comment>
<sequence length="231" mass="26070">MTQPIELYFWPTPNGHKITIALEEMNLPYTIHYVNIGKGDQFAPDFLKIAPNNKMPAIVDPVSIDGEPLSLFESGAILQYLARKTGLYAGETPRQQAIIEQWLMWQMGGLGPMAGQAHHFLNYAPEDVPYGKKRYKDEVNRLYGVLNKQLEKNEFVAGAYSIADMAIYPWARLWENQAQDIAQFPAMKDWLERVATRPGVERGMSVGKEAPKTNLADDKEAQKILFGQRAG</sequence>
<proteinExistence type="inferred from homology"/>
<dbReference type="Proteomes" id="UP000264589">
    <property type="component" value="Unassembled WGS sequence"/>
</dbReference>
<dbReference type="InParanoid" id="A0A371RHI8"/>
<dbReference type="Gene3D" id="1.20.1050.10">
    <property type="match status" value="1"/>
</dbReference>
<dbReference type="GO" id="GO:0016740">
    <property type="term" value="F:transferase activity"/>
    <property type="evidence" value="ECO:0007669"/>
    <property type="project" value="UniProtKB-KW"/>
</dbReference>
<dbReference type="InterPro" id="IPR004046">
    <property type="entry name" value="GST_C"/>
</dbReference>
<accession>A0A371RHI8</accession>
<dbReference type="EMBL" id="QUQO01000001">
    <property type="protein sequence ID" value="RFB04895.1"/>
    <property type="molecule type" value="Genomic_DNA"/>
</dbReference>
<dbReference type="OrthoDB" id="9803562at2"/>